<dbReference type="InterPro" id="IPR005624">
    <property type="entry name" value="PduO/GlcC-like"/>
</dbReference>
<dbReference type="AlphaFoldDB" id="A0A418NNP0"/>
<sequence>MEGVISIQTVSHELALTAVAAAVARGADMDCPVAAAVVGAGGDLLAFLRANGSPAPSNKIAQDKACTAASFRVPTPDFYVMVSGNPALRDGIGRQPGIAMFAGGLPIEINGECVGAIGVSGGSEEQDVECANAGLAVIDARQF</sequence>
<dbReference type="Pfam" id="PF03928">
    <property type="entry name" value="HbpS-like"/>
    <property type="match status" value="1"/>
</dbReference>
<dbReference type="InterPro" id="IPR038084">
    <property type="entry name" value="PduO/GlcC-like_sf"/>
</dbReference>
<dbReference type="EMBL" id="QXFL01000009">
    <property type="protein sequence ID" value="RIV83605.1"/>
    <property type="molecule type" value="Genomic_DNA"/>
</dbReference>
<dbReference type="PANTHER" id="PTHR34309">
    <property type="entry name" value="SLR1406 PROTEIN"/>
    <property type="match status" value="1"/>
</dbReference>
<gene>
    <name evidence="1" type="ORF">D2V07_15965</name>
</gene>
<dbReference type="RefSeq" id="WP_119587917.1">
    <property type="nucleotide sequence ID" value="NZ_CAWODQ010000029.1"/>
</dbReference>
<comment type="caution">
    <text evidence="1">The sequence shown here is derived from an EMBL/GenBank/DDBJ whole genome shotgun (WGS) entry which is preliminary data.</text>
</comment>
<name>A0A418NNP0_9SPHN</name>
<organism evidence="1 2">
    <name type="scientific">Aurantiacibacter zhengii</name>
    <dbReference type="NCBI Taxonomy" id="2307003"/>
    <lineage>
        <taxon>Bacteria</taxon>
        <taxon>Pseudomonadati</taxon>
        <taxon>Pseudomonadota</taxon>
        <taxon>Alphaproteobacteria</taxon>
        <taxon>Sphingomonadales</taxon>
        <taxon>Erythrobacteraceae</taxon>
        <taxon>Aurantiacibacter</taxon>
    </lineage>
</organism>
<reference evidence="1 2" key="1">
    <citation type="submission" date="2018-08" db="EMBL/GenBank/DDBJ databases">
        <title>Erythrobacter zhengii sp.nov., a bacterium isolated from deep-sea sediment.</title>
        <authorList>
            <person name="Fang C."/>
            <person name="Wu Y.-H."/>
            <person name="Sun C."/>
            <person name="Wang H."/>
            <person name="Cheng H."/>
            <person name="Meng F.-X."/>
            <person name="Wang C.-S."/>
            <person name="Xu X.-W."/>
        </authorList>
    </citation>
    <scope>NUCLEOTIDE SEQUENCE [LARGE SCALE GENOMIC DNA]</scope>
    <source>
        <strain evidence="1 2">V18</strain>
    </source>
</reference>
<protein>
    <submittedName>
        <fullName evidence="1">Heme-binding protein</fullName>
    </submittedName>
</protein>
<dbReference type="SUPFAM" id="SSF143744">
    <property type="entry name" value="GlcG-like"/>
    <property type="match status" value="1"/>
</dbReference>
<proteinExistence type="predicted"/>
<dbReference type="InterPro" id="IPR052517">
    <property type="entry name" value="GlcG_carb_metab_protein"/>
</dbReference>
<accession>A0A418NNP0</accession>
<evidence type="ECO:0000313" key="2">
    <source>
        <dbReference type="Proteomes" id="UP000286576"/>
    </source>
</evidence>
<dbReference type="PANTHER" id="PTHR34309:SF1">
    <property type="entry name" value="PROTEIN GLCG"/>
    <property type="match status" value="1"/>
</dbReference>
<dbReference type="OrthoDB" id="9815788at2"/>
<dbReference type="Proteomes" id="UP000286576">
    <property type="component" value="Unassembled WGS sequence"/>
</dbReference>
<evidence type="ECO:0000313" key="1">
    <source>
        <dbReference type="EMBL" id="RIV83605.1"/>
    </source>
</evidence>
<dbReference type="Gene3D" id="3.30.450.150">
    <property type="entry name" value="Haem-degrading domain"/>
    <property type="match status" value="1"/>
</dbReference>
<keyword evidence="2" id="KW-1185">Reference proteome</keyword>